<dbReference type="OrthoDB" id="6225622at2"/>
<dbReference type="PROSITE" id="PS51257">
    <property type="entry name" value="PROKAR_LIPOPROTEIN"/>
    <property type="match status" value="1"/>
</dbReference>
<dbReference type="RefSeq" id="WP_140603254.1">
    <property type="nucleotide sequence ID" value="NZ_SAWY01000020.1"/>
</dbReference>
<name>A0A502KTR2_9GAMM</name>
<evidence type="ECO:0000259" key="1">
    <source>
        <dbReference type="Pfam" id="PF13590"/>
    </source>
</evidence>
<evidence type="ECO:0000313" key="2">
    <source>
        <dbReference type="EMBL" id="TPH15090.1"/>
    </source>
</evidence>
<dbReference type="Proteomes" id="UP000315303">
    <property type="component" value="Unassembled WGS sequence"/>
</dbReference>
<keyword evidence="3" id="KW-1185">Reference proteome</keyword>
<proteinExistence type="predicted"/>
<dbReference type="Pfam" id="PF13590">
    <property type="entry name" value="DUF4136"/>
    <property type="match status" value="1"/>
</dbReference>
<feature type="domain" description="DUF4136" evidence="1">
    <location>
        <begin position="57"/>
        <end position="183"/>
    </location>
</feature>
<gene>
    <name evidence="2" type="ORF">EPA86_09725</name>
</gene>
<dbReference type="InterPro" id="IPR025411">
    <property type="entry name" value="DUF4136"/>
</dbReference>
<organism evidence="2 3">
    <name type="scientific">Litorilituus lipolyticus</name>
    <dbReference type="NCBI Taxonomy" id="2491017"/>
    <lineage>
        <taxon>Bacteria</taxon>
        <taxon>Pseudomonadati</taxon>
        <taxon>Pseudomonadota</taxon>
        <taxon>Gammaproteobacteria</taxon>
        <taxon>Alteromonadales</taxon>
        <taxon>Colwelliaceae</taxon>
        <taxon>Litorilituus</taxon>
    </lineage>
</organism>
<evidence type="ECO:0000313" key="3">
    <source>
        <dbReference type="Proteomes" id="UP000315303"/>
    </source>
</evidence>
<dbReference type="EMBL" id="SAWY01000020">
    <property type="protein sequence ID" value="TPH15090.1"/>
    <property type="molecule type" value="Genomic_DNA"/>
</dbReference>
<sequence>MNKLFKLCLAIVSVSLIGCVQVEPEAPSKQSNLAISSVRDLPVSYPQGSVFSLDPKYVEETSLKAEQTQNIYKQYSDAIIQELEKNGFRYNSTTKAAAFHVGFGIALASDLSDETINEKFGVTPGLPASEGLDKGSFLIYIEDTQMMKKVWRGAVQGFAHKELDASERKTRTEHIVHMVMKQFYATNKNN</sequence>
<protein>
    <submittedName>
        <fullName evidence="2">DUF4136 domain-containing protein</fullName>
    </submittedName>
</protein>
<accession>A0A502KTR2</accession>
<dbReference type="AlphaFoldDB" id="A0A502KTR2"/>
<reference evidence="2 3" key="1">
    <citation type="submission" date="2019-01" db="EMBL/GenBank/DDBJ databases">
        <title>Litorilituus lipolytica sp. nov., isolated from intertidal sand of the Yellow Sea in China.</title>
        <authorList>
            <person name="Liu A."/>
        </authorList>
    </citation>
    <scope>NUCLEOTIDE SEQUENCE [LARGE SCALE GENOMIC DNA]</scope>
    <source>
        <strain evidence="2 3">RZ04</strain>
    </source>
</reference>
<comment type="caution">
    <text evidence="2">The sequence shown here is derived from an EMBL/GenBank/DDBJ whole genome shotgun (WGS) entry which is preliminary data.</text>
</comment>